<proteinExistence type="predicted"/>
<organism evidence="1 2">
    <name type="scientific">Naganishia cerealis</name>
    <dbReference type="NCBI Taxonomy" id="610337"/>
    <lineage>
        <taxon>Eukaryota</taxon>
        <taxon>Fungi</taxon>
        <taxon>Dikarya</taxon>
        <taxon>Basidiomycota</taxon>
        <taxon>Agaricomycotina</taxon>
        <taxon>Tremellomycetes</taxon>
        <taxon>Filobasidiales</taxon>
        <taxon>Filobasidiaceae</taxon>
        <taxon>Naganishia</taxon>
    </lineage>
</organism>
<accession>A0ACC2WP33</accession>
<name>A0ACC2WP33_9TREE</name>
<keyword evidence="2" id="KW-1185">Reference proteome</keyword>
<evidence type="ECO:0000313" key="2">
    <source>
        <dbReference type="Proteomes" id="UP001241377"/>
    </source>
</evidence>
<sequence length="372" mass="39823">MTGVRPATKSLDGSFDENSTSNSTRPKGEDTERKTISQHEALSSDSAVADEVKDVEREDVEADDDSDTESPSDDEGTSDGSSGTDESDSETTSNVSFPAAPTPKNTHIEHTASTFSASDDKGNSLAVHPDYADVFGSRQPIEAARTNSSPSSSEVRHGNEVYEGMIQPMDLGTKIPPNICPLSSSPLPNSHMVSSVSIGMESLSNTSVDHHYTPSSLRSSAPLLSTFPHSASASSMRQLSSSVGIIGMNSKGDMDIEQPRRAHASVRIQAAAMEGTQPSPHGTTTFSSGGAYLGSIFSRRSSESGGLSMTPEEKQRERDQKRLEQLGYSQVLGRDYGFWSNFAVGFCNIGVSNAYDHWESLYWALTVFVSVS</sequence>
<gene>
    <name evidence="1" type="ORF">QFC19_000588</name>
</gene>
<comment type="caution">
    <text evidence="1">The sequence shown here is derived from an EMBL/GenBank/DDBJ whole genome shotgun (WGS) entry which is preliminary data.</text>
</comment>
<reference evidence="1" key="1">
    <citation type="submission" date="2023-04" db="EMBL/GenBank/DDBJ databases">
        <title>Draft Genome sequencing of Naganishia species isolated from polar environments using Oxford Nanopore Technology.</title>
        <authorList>
            <person name="Leo P."/>
            <person name="Venkateswaran K."/>
        </authorList>
    </citation>
    <scope>NUCLEOTIDE SEQUENCE</scope>
    <source>
        <strain evidence="1">MNA-CCFEE 5261</strain>
    </source>
</reference>
<dbReference type="EMBL" id="JASBWR010000004">
    <property type="protein sequence ID" value="KAJ9112571.1"/>
    <property type="molecule type" value="Genomic_DNA"/>
</dbReference>
<evidence type="ECO:0000313" key="1">
    <source>
        <dbReference type="EMBL" id="KAJ9112571.1"/>
    </source>
</evidence>
<dbReference type="Proteomes" id="UP001241377">
    <property type="component" value="Unassembled WGS sequence"/>
</dbReference>
<protein>
    <submittedName>
        <fullName evidence="1">Uncharacterized protein</fullName>
    </submittedName>
</protein>